<accession>A0A7Z1N8Y6</accession>
<organism evidence="2 3">
    <name type="scientific">Staphylococcus haemolyticus</name>
    <dbReference type="NCBI Taxonomy" id="1283"/>
    <lineage>
        <taxon>Bacteria</taxon>
        <taxon>Bacillati</taxon>
        <taxon>Bacillota</taxon>
        <taxon>Bacilli</taxon>
        <taxon>Bacillales</taxon>
        <taxon>Staphylococcaceae</taxon>
        <taxon>Staphylococcus</taxon>
    </lineage>
</organism>
<name>A0A7Z1N8Y6_STAHA</name>
<reference evidence="2 3" key="1">
    <citation type="submission" date="2017-11" db="EMBL/GenBank/DDBJ databases">
        <authorList>
            <person name="Founou R.C."/>
            <person name="Founou L."/>
            <person name="Allam M."/>
            <person name="Ismail A."/>
            <person name="Essack S.Y."/>
        </authorList>
    </citation>
    <scope>NUCLEOTIDE SEQUENCE [LARGE SCALE GENOMIC DNA]</scope>
    <source>
        <strain evidence="2 3">G811N2B1</strain>
    </source>
</reference>
<dbReference type="InterPro" id="IPR029261">
    <property type="entry name" value="Transposase_Znf"/>
</dbReference>
<dbReference type="InterPro" id="IPR047951">
    <property type="entry name" value="Transpos_ISL3"/>
</dbReference>
<dbReference type="EMBL" id="PGWX01000194">
    <property type="protein sequence ID" value="PPJ76675.1"/>
    <property type="molecule type" value="Genomic_DNA"/>
</dbReference>
<feature type="non-terminal residue" evidence="2">
    <location>
        <position position="202"/>
    </location>
</feature>
<evidence type="ECO:0000313" key="3">
    <source>
        <dbReference type="Proteomes" id="UP000238153"/>
    </source>
</evidence>
<dbReference type="PANTHER" id="PTHR33498">
    <property type="entry name" value="TRANSPOSASE FOR INSERTION SEQUENCE ELEMENT IS1557"/>
    <property type="match status" value="1"/>
</dbReference>
<dbReference type="PANTHER" id="PTHR33498:SF1">
    <property type="entry name" value="TRANSPOSASE FOR INSERTION SEQUENCE ELEMENT IS1557"/>
    <property type="match status" value="1"/>
</dbReference>
<evidence type="ECO:0000313" key="2">
    <source>
        <dbReference type="EMBL" id="PPJ76675.1"/>
    </source>
</evidence>
<proteinExistence type="predicted"/>
<dbReference type="RefSeq" id="WP_142389384.1">
    <property type="nucleotide sequence ID" value="NZ_PGWX01000194.1"/>
</dbReference>
<dbReference type="AlphaFoldDB" id="A0A7Z1N8Y6"/>
<protein>
    <submittedName>
        <fullName evidence="2">ISL3 family transposase</fullName>
    </submittedName>
</protein>
<dbReference type="Proteomes" id="UP000238153">
    <property type="component" value="Unassembled WGS sequence"/>
</dbReference>
<dbReference type="Pfam" id="PF14690">
    <property type="entry name" value="Zn_ribbon_ISL3"/>
    <property type="match status" value="1"/>
</dbReference>
<feature type="domain" description="Transposase IS204/IS1001/IS1096/IS1165 zinc-finger" evidence="1">
    <location>
        <begin position="43"/>
        <end position="92"/>
    </location>
</feature>
<sequence length="202" mass="23031">MCKSILKTLRIKDKNINFSDEVIEKKYKGRMSLFYYAELTYQPTYCENCLAKNDNFSIVKNGKKTSTITLLKIMEMPAYLNLQKQRFYCKTCDSHFTAKSDIVDDYCFISNKTKLAVLNKAQECRSQKSIAKSCLISSMTVSRVINQAASDVGQSSFDALPEHLMMDEFKSVKNVTGKMSFIYADAVSHRIVDVVADRKLKS</sequence>
<evidence type="ECO:0000259" key="1">
    <source>
        <dbReference type="Pfam" id="PF14690"/>
    </source>
</evidence>
<gene>
    <name evidence="2" type="ORF">CV019_02745</name>
</gene>
<comment type="caution">
    <text evidence="2">The sequence shown here is derived from an EMBL/GenBank/DDBJ whole genome shotgun (WGS) entry which is preliminary data.</text>
</comment>